<keyword evidence="4 8" id="KW-1133">Transmembrane helix</keyword>
<feature type="transmembrane region" description="Helical" evidence="8">
    <location>
        <begin position="600"/>
        <end position="620"/>
    </location>
</feature>
<evidence type="ECO:0000256" key="1">
    <source>
        <dbReference type="ARBA" id="ARBA00004651"/>
    </source>
</evidence>
<dbReference type="Gene3D" id="1.10.287.70">
    <property type="match status" value="1"/>
</dbReference>
<dbReference type="SUPFAM" id="SSF53850">
    <property type="entry name" value="Periplasmic binding protein-like II"/>
    <property type="match status" value="1"/>
</dbReference>
<protein>
    <recommendedName>
        <fullName evidence="11">Ionotropic receptor</fullName>
    </recommendedName>
</protein>
<evidence type="ECO:0008006" key="11">
    <source>
        <dbReference type="Google" id="ProtNLM"/>
    </source>
</evidence>
<name>A0A9N9RL59_9DIPT</name>
<keyword evidence="7" id="KW-0325">Glycoprotein</keyword>
<evidence type="ECO:0000256" key="4">
    <source>
        <dbReference type="ARBA" id="ARBA00022989"/>
    </source>
</evidence>
<evidence type="ECO:0000256" key="7">
    <source>
        <dbReference type="ARBA" id="ARBA00023180"/>
    </source>
</evidence>
<dbReference type="EMBL" id="OU895877">
    <property type="protein sequence ID" value="CAG9798920.1"/>
    <property type="molecule type" value="Genomic_DNA"/>
</dbReference>
<reference evidence="9" key="1">
    <citation type="submission" date="2022-01" db="EMBL/GenBank/DDBJ databases">
        <authorList>
            <person name="King R."/>
        </authorList>
    </citation>
    <scope>NUCLEOTIDE SEQUENCE</scope>
</reference>
<evidence type="ECO:0000256" key="8">
    <source>
        <dbReference type="SAM" id="Phobius"/>
    </source>
</evidence>
<feature type="transmembrane region" description="Helical" evidence="8">
    <location>
        <begin position="373"/>
        <end position="390"/>
    </location>
</feature>
<feature type="transmembrane region" description="Helical" evidence="8">
    <location>
        <begin position="402"/>
        <end position="421"/>
    </location>
</feature>
<dbReference type="AlphaFoldDB" id="A0A9N9RL59"/>
<sequence>MNISIEETHHFEVAINDIFHYIVTQYFSTLYLVCIIVSRDTKFKPFLFDIHSFIFHYDQRSGTIKNYQHGIDMGCQAFIIANEVFEIFLENFYELHDMSTQVYSNKHVIVYSDVSQSKSKIDDEVLRNPAINDLPNILFMNYNENSQIFNFMTTKFVGPNALCSELWEITSLDLNCFQNFKDHLSTTNLFPIKVKNLHKREIGLAIFNYMPYTIWKEVNETDIEPNSYEISKKTPLLVDGTETWVFIQFCKRINCTLLISLDEAGEWGEIFDNRTGNGIIGAVVERRAEVGVGALYSWYHESIFLSLSKFISRTGVTVITPKPKLRDPIGTPLLPFQFSLWIAVIVSFFILLVSDKLLRIGYIKINDANKDHVIVSFSKIGLNILGIYVLQSVKFKSIKSGMLIFFTTVLILGLLLGNSYSSSLSSVLTIPQYKKAIDTVEELAASGMEWGSTHDAWIFSILLATQPMILQLLSKFRTLSKESLERRAINQDLSFSIERLPYGHYAVGEYITEQTVNNYQTLKNDIYYEMCVAMSTKTWPLMSELDDLILQIFESGVQKYVELDVVLKNTNNKIQLAVERSRHRDAPGPTKLTPLHLSGAFILLGVGLIISAIIFVAEILHKRRNKNRIVSLP</sequence>
<comment type="subcellular location">
    <subcellularLocation>
        <location evidence="1">Cell membrane</location>
        <topology evidence="1">Multi-pass membrane protein</topology>
    </subcellularLocation>
</comment>
<dbReference type="InterPro" id="IPR052192">
    <property type="entry name" value="Insect_Ionotropic_Sensory_Rcpt"/>
</dbReference>
<keyword evidence="5 8" id="KW-0472">Membrane</keyword>
<evidence type="ECO:0000256" key="6">
    <source>
        <dbReference type="ARBA" id="ARBA00023170"/>
    </source>
</evidence>
<keyword evidence="6" id="KW-0675">Receptor</keyword>
<evidence type="ECO:0000256" key="3">
    <source>
        <dbReference type="ARBA" id="ARBA00022692"/>
    </source>
</evidence>
<organism evidence="9 10">
    <name type="scientific">Chironomus riparius</name>
    <dbReference type="NCBI Taxonomy" id="315576"/>
    <lineage>
        <taxon>Eukaryota</taxon>
        <taxon>Metazoa</taxon>
        <taxon>Ecdysozoa</taxon>
        <taxon>Arthropoda</taxon>
        <taxon>Hexapoda</taxon>
        <taxon>Insecta</taxon>
        <taxon>Pterygota</taxon>
        <taxon>Neoptera</taxon>
        <taxon>Endopterygota</taxon>
        <taxon>Diptera</taxon>
        <taxon>Nematocera</taxon>
        <taxon>Chironomoidea</taxon>
        <taxon>Chironomidae</taxon>
        <taxon>Chironominae</taxon>
        <taxon>Chironomus</taxon>
    </lineage>
</organism>
<feature type="transmembrane region" description="Helical" evidence="8">
    <location>
        <begin position="18"/>
        <end position="37"/>
    </location>
</feature>
<proteinExistence type="predicted"/>
<keyword evidence="3 8" id="KW-0812">Transmembrane</keyword>
<dbReference type="PANTHER" id="PTHR42643">
    <property type="entry name" value="IONOTROPIC RECEPTOR 20A-RELATED"/>
    <property type="match status" value="1"/>
</dbReference>
<gene>
    <name evidence="9" type="ORF">CHIRRI_LOCUS1895</name>
</gene>
<feature type="transmembrane region" description="Helical" evidence="8">
    <location>
        <begin position="333"/>
        <end position="353"/>
    </location>
</feature>
<dbReference type="PANTHER" id="PTHR42643:SF40">
    <property type="entry name" value="IONOTROPIC RECEPTOR 41A-RELATED"/>
    <property type="match status" value="1"/>
</dbReference>
<evidence type="ECO:0000313" key="9">
    <source>
        <dbReference type="EMBL" id="CAG9798920.1"/>
    </source>
</evidence>
<keyword evidence="2" id="KW-1003">Cell membrane</keyword>
<dbReference type="Gene3D" id="3.40.190.10">
    <property type="entry name" value="Periplasmic binding protein-like II"/>
    <property type="match status" value="1"/>
</dbReference>
<evidence type="ECO:0000256" key="5">
    <source>
        <dbReference type="ARBA" id="ARBA00023136"/>
    </source>
</evidence>
<accession>A0A9N9RL59</accession>
<reference evidence="9" key="2">
    <citation type="submission" date="2022-10" db="EMBL/GenBank/DDBJ databases">
        <authorList>
            <consortium name="ENA_rothamsted_submissions"/>
            <consortium name="culmorum"/>
            <person name="King R."/>
        </authorList>
    </citation>
    <scope>NUCLEOTIDE SEQUENCE</scope>
</reference>
<evidence type="ECO:0000256" key="2">
    <source>
        <dbReference type="ARBA" id="ARBA00022475"/>
    </source>
</evidence>
<keyword evidence="10" id="KW-1185">Reference proteome</keyword>
<dbReference type="OrthoDB" id="8182981at2759"/>
<evidence type="ECO:0000313" key="10">
    <source>
        <dbReference type="Proteomes" id="UP001153620"/>
    </source>
</evidence>
<dbReference type="Proteomes" id="UP001153620">
    <property type="component" value="Chromosome 1"/>
</dbReference>
<dbReference type="GO" id="GO:0005886">
    <property type="term" value="C:plasma membrane"/>
    <property type="evidence" value="ECO:0007669"/>
    <property type="project" value="UniProtKB-SubCell"/>
</dbReference>